<sequence length="219" mass="23629">MNTCALVITFLVIITISPSKPFIFNPHQGYKTLDARAGAFLFPPTQSTSTRGAFHLPPSQSISTPSPSTQLFGLFDGFGYALKDTFGSAFTNAEYSAPPEGIKASARHILVKDLELCKKVEKELAGGLTWVEAAKEYSTCPSKAQGGSLGSFSPGTMGKTIILVFRKFVLHKTYTNAHFTVPEFDAVIFNPDESEGTVLGPVKTGFGYHLIVIDKRTGV</sequence>
<keyword evidence="2" id="KW-0732">Signal</keyword>
<feature type="domain" description="PpiC" evidence="3">
    <location>
        <begin position="101"/>
        <end position="215"/>
    </location>
</feature>
<dbReference type="GO" id="GO:0003755">
    <property type="term" value="F:peptidyl-prolyl cis-trans isomerase activity"/>
    <property type="evidence" value="ECO:0007669"/>
    <property type="project" value="UniProtKB-UniRule"/>
</dbReference>
<dbReference type="EMBL" id="BLQM01000163">
    <property type="protein sequence ID" value="GMH71195.1"/>
    <property type="molecule type" value="Genomic_DNA"/>
</dbReference>
<evidence type="ECO:0000259" key="3">
    <source>
        <dbReference type="PROSITE" id="PS50198"/>
    </source>
</evidence>
<dbReference type="PANTHER" id="PTHR43629:SF2">
    <property type="entry name" value="RHODANESE-LIKE_PPIC DOMAIN-CONTAINING PROTEIN 12, CHLOROPLASTIC"/>
    <property type="match status" value="1"/>
</dbReference>
<dbReference type="InterPro" id="IPR046357">
    <property type="entry name" value="PPIase_dom_sf"/>
</dbReference>
<dbReference type="PROSITE" id="PS50198">
    <property type="entry name" value="PPIC_PPIASE_2"/>
    <property type="match status" value="1"/>
</dbReference>
<evidence type="ECO:0000313" key="4">
    <source>
        <dbReference type="EMBL" id="GMH71195.1"/>
    </source>
</evidence>
<dbReference type="PANTHER" id="PTHR43629">
    <property type="entry name" value="PEPTIDYL-PROLYL CIS-TRANS ISOMERASE"/>
    <property type="match status" value="1"/>
</dbReference>
<dbReference type="Pfam" id="PF00639">
    <property type="entry name" value="Rotamase"/>
    <property type="match status" value="1"/>
</dbReference>
<evidence type="ECO:0000313" key="5">
    <source>
        <dbReference type="Proteomes" id="UP001162640"/>
    </source>
</evidence>
<organism evidence="4 5">
    <name type="scientific">Triparma laevis f. inornata</name>
    <dbReference type="NCBI Taxonomy" id="1714386"/>
    <lineage>
        <taxon>Eukaryota</taxon>
        <taxon>Sar</taxon>
        <taxon>Stramenopiles</taxon>
        <taxon>Ochrophyta</taxon>
        <taxon>Bolidophyceae</taxon>
        <taxon>Parmales</taxon>
        <taxon>Triparmaceae</taxon>
        <taxon>Triparma</taxon>
    </lineage>
</organism>
<dbReference type="SUPFAM" id="SSF54534">
    <property type="entry name" value="FKBP-like"/>
    <property type="match status" value="1"/>
</dbReference>
<keyword evidence="1 2" id="KW-0413">Isomerase</keyword>
<evidence type="ECO:0000256" key="1">
    <source>
        <dbReference type="PROSITE-ProRule" id="PRU00278"/>
    </source>
</evidence>
<dbReference type="InterPro" id="IPR000297">
    <property type="entry name" value="PPIase_PpiC"/>
</dbReference>
<dbReference type="EC" id="5.2.1.8" evidence="2"/>
<reference evidence="5" key="1">
    <citation type="journal article" date="2023" name="Commun. Biol.">
        <title>Genome analysis of Parmales, the sister group of diatoms, reveals the evolutionary specialization of diatoms from phago-mixotrophs to photoautotrophs.</title>
        <authorList>
            <person name="Ban H."/>
            <person name="Sato S."/>
            <person name="Yoshikawa S."/>
            <person name="Yamada K."/>
            <person name="Nakamura Y."/>
            <person name="Ichinomiya M."/>
            <person name="Sato N."/>
            <person name="Blanc-Mathieu R."/>
            <person name="Endo H."/>
            <person name="Kuwata A."/>
            <person name="Ogata H."/>
        </authorList>
    </citation>
    <scope>NUCLEOTIDE SEQUENCE [LARGE SCALE GENOMIC DNA]</scope>
</reference>
<comment type="caution">
    <text evidence="4">The sequence shown here is derived from an EMBL/GenBank/DDBJ whole genome shotgun (WGS) entry which is preliminary data.</text>
</comment>
<dbReference type="Gene3D" id="3.10.50.40">
    <property type="match status" value="1"/>
</dbReference>
<comment type="catalytic activity">
    <reaction evidence="2">
        <text>[protein]-peptidylproline (omega=180) = [protein]-peptidylproline (omega=0)</text>
        <dbReference type="Rhea" id="RHEA:16237"/>
        <dbReference type="Rhea" id="RHEA-COMP:10747"/>
        <dbReference type="Rhea" id="RHEA-COMP:10748"/>
        <dbReference type="ChEBI" id="CHEBI:83833"/>
        <dbReference type="ChEBI" id="CHEBI:83834"/>
        <dbReference type="EC" id="5.2.1.8"/>
    </reaction>
</comment>
<feature type="chain" id="PRO_5041017466" description="Peptidyl-prolyl cis-trans isomerase" evidence="2">
    <location>
        <begin position="20"/>
        <end position="219"/>
    </location>
</feature>
<dbReference type="AlphaFoldDB" id="A0A9W7EAP6"/>
<accession>A0A9W7EAP6</accession>
<proteinExistence type="predicted"/>
<name>A0A9W7EAP6_9STRA</name>
<evidence type="ECO:0000256" key="2">
    <source>
        <dbReference type="RuleBase" id="RU363014"/>
    </source>
</evidence>
<gene>
    <name evidence="4" type="ORF">TL16_g05588</name>
</gene>
<dbReference type="InterPro" id="IPR052204">
    <property type="entry name" value="PpiC/parvulin_rotamase"/>
</dbReference>
<feature type="signal peptide" evidence="2">
    <location>
        <begin position="1"/>
        <end position="19"/>
    </location>
</feature>
<protein>
    <recommendedName>
        <fullName evidence="2">Peptidyl-prolyl cis-trans isomerase</fullName>
        <ecNumber evidence="2">5.2.1.8</ecNumber>
    </recommendedName>
</protein>
<dbReference type="Proteomes" id="UP001162640">
    <property type="component" value="Unassembled WGS sequence"/>
</dbReference>
<keyword evidence="1 2" id="KW-0697">Rotamase</keyword>